<evidence type="ECO:0000256" key="1">
    <source>
        <dbReference type="ARBA" id="ARBA00004651"/>
    </source>
</evidence>
<keyword evidence="4" id="KW-1003">Cell membrane</keyword>
<dbReference type="NCBIfam" id="NF006517">
    <property type="entry name" value="PRK08965.1-1"/>
    <property type="match status" value="1"/>
</dbReference>
<organism evidence="9 10">
    <name type="scientific">Macrococcus lamae</name>
    <dbReference type="NCBI Taxonomy" id="198484"/>
    <lineage>
        <taxon>Bacteria</taxon>
        <taxon>Bacillati</taxon>
        <taxon>Bacillota</taxon>
        <taxon>Bacilli</taxon>
        <taxon>Bacillales</taxon>
        <taxon>Staphylococcaceae</taxon>
        <taxon>Macrococcus</taxon>
    </lineage>
</organism>
<accession>A0A4R6BXK9</accession>
<name>A0A4R6BXK9_9STAP</name>
<feature type="transmembrane region" description="Helical" evidence="8">
    <location>
        <begin position="58"/>
        <end position="82"/>
    </location>
</feature>
<evidence type="ECO:0000256" key="2">
    <source>
        <dbReference type="ARBA" id="ARBA00006228"/>
    </source>
</evidence>
<dbReference type="GO" id="GO:0008324">
    <property type="term" value="F:monoatomic cation transmembrane transporter activity"/>
    <property type="evidence" value="ECO:0007669"/>
    <property type="project" value="InterPro"/>
</dbReference>
<reference evidence="9 10" key="1">
    <citation type="submission" date="2019-01" db="EMBL/GenBank/DDBJ databases">
        <title>Draft genome sequences of the type strains of six Macrococcus species.</title>
        <authorList>
            <person name="Mazhar S."/>
            <person name="Altermann E."/>
            <person name="Hill C."/>
            <person name="Mcauliffe O."/>
        </authorList>
    </citation>
    <scope>NUCLEOTIDE SEQUENCE [LARGE SCALE GENOMIC DNA]</scope>
    <source>
        <strain evidence="9 10">CCM4815</strain>
    </source>
</reference>
<evidence type="ECO:0000256" key="3">
    <source>
        <dbReference type="ARBA" id="ARBA00022449"/>
    </source>
</evidence>
<evidence type="ECO:0000256" key="6">
    <source>
        <dbReference type="ARBA" id="ARBA00022989"/>
    </source>
</evidence>
<dbReference type="Proteomes" id="UP000294802">
    <property type="component" value="Unassembled WGS sequence"/>
</dbReference>
<dbReference type="PANTHER" id="PTHR34584">
    <property type="entry name" value="NA(+)/H(+) ANTIPORTER SUBUNIT E1"/>
    <property type="match status" value="1"/>
</dbReference>
<evidence type="ECO:0000313" key="9">
    <source>
        <dbReference type="EMBL" id="TDM12758.1"/>
    </source>
</evidence>
<dbReference type="GO" id="GO:0005886">
    <property type="term" value="C:plasma membrane"/>
    <property type="evidence" value="ECO:0007669"/>
    <property type="project" value="UniProtKB-SubCell"/>
</dbReference>
<evidence type="ECO:0000256" key="4">
    <source>
        <dbReference type="ARBA" id="ARBA00022475"/>
    </source>
</evidence>
<keyword evidence="10" id="KW-1185">Reference proteome</keyword>
<evidence type="ECO:0000313" key="10">
    <source>
        <dbReference type="Proteomes" id="UP000294802"/>
    </source>
</evidence>
<dbReference type="Pfam" id="PF01899">
    <property type="entry name" value="MNHE"/>
    <property type="match status" value="1"/>
</dbReference>
<keyword evidence="6 8" id="KW-1133">Transmembrane helix</keyword>
<dbReference type="PANTHER" id="PTHR34584:SF1">
    <property type="entry name" value="NA(+)_H(+) ANTIPORTER SUBUNIT E1"/>
    <property type="match status" value="1"/>
</dbReference>
<sequence length="161" mass="18898">MAQFLLNILIAILWTLFGDQDRFYWSTFLRGYLIGLIIVFFIHQFFGGKFYLYKFWVIVKLFALFNYELITSSLTTSRYILFNSGDIHPGLVTYETELKENWQVTILTLLIILTPGSVVLRISEDNSKLLIHALNQDSLENQKLVKSIRNYERLILEVAYT</sequence>
<dbReference type="PIRSF" id="PIRSF019239">
    <property type="entry name" value="MrpE"/>
    <property type="match status" value="1"/>
</dbReference>
<dbReference type="EMBL" id="SCWB01000002">
    <property type="protein sequence ID" value="TDM12758.1"/>
    <property type="molecule type" value="Genomic_DNA"/>
</dbReference>
<comment type="similarity">
    <text evidence="2">Belongs to the CPA3 antiporters (TC 2.A.63) subunit E family.</text>
</comment>
<keyword evidence="7 8" id="KW-0472">Membrane</keyword>
<feature type="transmembrane region" description="Helical" evidence="8">
    <location>
        <begin position="28"/>
        <end position="46"/>
    </location>
</feature>
<comment type="subcellular location">
    <subcellularLocation>
        <location evidence="1">Cell membrane</location>
        <topology evidence="1">Multi-pass membrane protein</topology>
    </subcellularLocation>
</comment>
<proteinExistence type="inferred from homology"/>
<keyword evidence="3" id="KW-0813">Transport</keyword>
<dbReference type="RefSeq" id="WP_133442973.1">
    <property type="nucleotide sequence ID" value="NZ_SCWB01000002.1"/>
</dbReference>
<keyword evidence="3" id="KW-0050">Antiport</keyword>
<feature type="transmembrane region" description="Helical" evidence="8">
    <location>
        <begin position="102"/>
        <end position="122"/>
    </location>
</feature>
<keyword evidence="5 8" id="KW-0812">Transmembrane</keyword>
<evidence type="ECO:0000256" key="7">
    <source>
        <dbReference type="ARBA" id="ARBA00023136"/>
    </source>
</evidence>
<gene>
    <name evidence="9" type="ORF">ERX29_01780</name>
</gene>
<dbReference type="OrthoDB" id="9800498at2"/>
<dbReference type="GO" id="GO:0015297">
    <property type="term" value="F:antiporter activity"/>
    <property type="evidence" value="ECO:0007669"/>
    <property type="project" value="UniProtKB-KW"/>
</dbReference>
<evidence type="ECO:0000256" key="8">
    <source>
        <dbReference type="SAM" id="Phobius"/>
    </source>
</evidence>
<comment type="caution">
    <text evidence="9">The sequence shown here is derived from an EMBL/GenBank/DDBJ whole genome shotgun (WGS) entry which is preliminary data.</text>
</comment>
<dbReference type="InterPro" id="IPR002758">
    <property type="entry name" value="Cation_antiport_E"/>
</dbReference>
<protein>
    <submittedName>
        <fullName evidence="9">Na+/H+ antiporter subunit E</fullName>
    </submittedName>
</protein>
<evidence type="ECO:0000256" key="5">
    <source>
        <dbReference type="ARBA" id="ARBA00022692"/>
    </source>
</evidence>
<dbReference type="AlphaFoldDB" id="A0A4R6BXK9"/>